<accession>A0A8H3AX52</accession>
<evidence type="ECO:0000313" key="3">
    <source>
        <dbReference type="Proteomes" id="UP000663846"/>
    </source>
</evidence>
<evidence type="ECO:0008006" key="4">
    <source>
        <dbReference type="Google" id="ProtNLM"/>
    </source>
</evidence>
<feature type="coiled-coil region" evidence="1">
    <location>
        <begin position="281"/>
        <end position="333"/>
    </location>
</feature>
<protein>
    <recommendedName>
        <fullName evidence="4">Laminin domain protein</fullName>
    </recommendedName>
</protein>
<dbReference type="AlphaFoldDB" id="A0A8H3AX52"/>
<dbReference type="EMBL" id="CAJMWS010000413">
    <property type="protein sequence ID" value="CAE6442627.1"/>
    <property type="molecule type" value="Genomic_DNA"/>
</dbReference>
<name>A0A8H3AX52_9AGAM</name>
<evidence type="ECO:0000313" key="2">
    <source>
        <dbReference type="EMBL" id="CAE6442627.1"/>
    </source>
</evidence>
<keyword evidence="1" id="KW-0175">Coiled coil</keyword>
<sequence length="338" mass="37599">MTDSPGWYPLGQICYPPELPTYLSNVYNLKPIVGIPNDAEVIGIHAVLHAARKVSEVPGMHDPGLLMGLADHLFGVQMGIEASDATYSPPALPTHISVTLEPVSGSPTDEEMSKVQDVVLTYQEMRRFPPMFDAHINMELSQHLFGLKMARHMGLAGEIQPILAPKAIVKPSSTFTNMIQTPNKTEGDTAATNNAGTGEETTTVHHAYQSVIDISIRDLMERSTQLDERFNQLLERSNELVERWGQPIDQSGSPTLSEQFNQVLERLTQVIEHSQQPTKQSDQLAERFNQLFEKLNRLTEQSNQPAQKANELAEQSNNLAHKANQLAEKLNQSSDHSY</sequence>
<dbReference type="SUPFAM" id="SSF58104">
    <property type="entry name" value="Methyl-accepting chemotaxis protein (MCP) signaling domain"/>
    <property type="match status" value="1"/>
</dbReference>
<gene>
    <name evidence="2" type="ORF">RDB_LOCUS132616</name>
</gene>
<organism evidence="2 3">
    <name type="scientific">Rhizoctonia solani</name>
    <dbReference type="NCBI Taxonomy" id="456999"/>
    <lineage>
        <taxon>Eukaryota</taxon>
        <taxon>Fungi</taxon>
        <taxon>Dikarya</taxon>
        <taxon>Basidiomycota</taxon>
        <taxon>Agaricomycotina</taxon>
        <taxon>Agaricomycetes</taxon>
        <taxon>Cantharellales</taxon>
        <taxon>Ceratobasidiaceae</taxon>
        <taxon>Rhizoctonia</taxon>
    </lineage>
</organism>
<proteinExistence type="predicted"/>
<dbReference type="Proteomes" id="UP000663846">
    <property type="component" value="Unassembled WGS sequence"/>
</dbReference>
<reference evidence="2" key="1">
    <citation type="submission" date="2021-01" db="EMBL/GenBank/DDBJ databases">
        <authorList>
            <person name="Kaushik A."/>
        </authorList>
    </citation>
    <scope>NUCLEOTIDE SEQUENCE</scope>
    <source>
        <strain evidence="2">AG1-1C</strain>
    </source>
</reference>
<dbReference type="Gene3D" id="1.10.287.950">
    <property type="entry name" value="Methyl-accepting chemotaxis protein"/>
    <property type="match status" value="1"/>
</dbReference>
<comment type="caution">
    <text evidence="2">The sequence shown here is derived from an EMBL/GenBank/DDBJ whole genome shotgun (WGS) entry which is preliminary data.</text>
</comment>
<evidence type="ECO:0000256" key="1">
    <source>
        <dbReference type="SAM" id="Coils"/>
    </source>
</evidence>